<dbReference type="Proteomes" id="UP000076088">
    <property type="component" value="Plasmid unnamed1"/>
</dbReference>
<gene>
    <name evidence="1" type="ORF">ATM17_30885</name>
</gene>
<dbReference type="InterPro" id="IPR003673">
    <property type="entry name" value="CoA-Trfase_fam_III"/>
</dbReference>
<dbReference type="EMBL" id="CP013345">
    <property type="protein sequence ID" value="AMU92666.1"/>
    <property type="molecule type" value="Genomic_DNA"/>
</dbReference>
<geneLocation type="plasmid" evidence="1 2">
    <name>unnamed1</name>
</geneLocation>
<keyword evidence="1" id="KW-0614">Plasmid</keyword>
<reference evidence="2" key="1">
    <citation type="submission" date="2015-11" db="EMBL/GenBank/DDBJ databases">
        <title>Complete genome sequence of a polyethylene-glycol degrader Sphingopyxis macrogoltabida 203N (NBRC 111659).</title>
        <authorList>
            <person name="Yoshiyuki O."/>
            <person name="Shouta N."/>
            <person name="Nagata Y."/>
            <person name="Numata M."/>
            <person name="Tsuchikane K."/>
            <person name="Hosoyama A."/>
            <person name="Yamazoe A."/>
            <person name="Tsuda M."/>
            <person name="Fujita N."/>
            <person name="Kawai F."/>
        </authorList>
    </citation>
    <scope>NUCLEOTIDE SEQUENCE [LARGE SCALE GENOMIC DNA]</scope>
    <source>
        <strain evidence="2">203N</strain>
        <plasmid evidence="2">unnamed1</plasmid>
    </source>
</reference>
<dbReference type="AlphaFoldDB" id="A0AAC9FHK4"/>
<dbReference type="Gene3D" id="3.40.50.10540">
    <property type="entry name" value="Crotonobetainyl-coa:carnitine coa-transferase, domain 1"/>
    <property type="match status" value="3"/>
</dbReference>
<dbReference type="SUPFAM" id="SSF89796">
    <property type="entry name" value="CoA-transferase family III (CaiB/BaiF)"/>
    <property type="match status" value="2"/>
</dbReference>
<dbReference type="InterPro" id="IPR050509">
    <property type="entry name" value="CoA-transferase_III"/>
</dbReference>
<dbReference type="InterPro" id="IPR044855">
    <property type="entry name" value="CoA-Trfase_III_dom3_sf"/>
</dbReference>
<proteinExistence type="predicted"/>
<dbReference type="PANTHER" id="PTHR48228">
    <property type="entry name" value="SUCCINYL-COA--D-CITRAMALATE COA-TRANSFERASE"/>
    <property type="match status" value="1"/>
</dbReference>
<keyword evidence="2" id="KW-1185">Reference proteome</keyword>
<dbReference type="Gene3D" id="3.30.1540.10">
    <property type="entry name" value="formyl-coa transferase, domain 3"/>
    <property type="match status" value="1"/>
</dbReference>
<dbReference type="Pfam" id="PF02515">
    <property type="entry name" value="CoA_transf_3"/>
    <property type="match status" value="2"/>
</dbReference>
<accession>A0AAC9FHK4</accession>
<evidence type="ECO:0000313" key="2">
    <source>
        <dbReference type="Proteomes" id="UP000076088"/>
    </source>
</evidence>
<dbReference type="InterPro" id="IPR023606">
    <property type="entry name" value="CoA-Trfase_III_dom_1_sf"/>
</dbReference>
<evidence type="ECO:0000313" key="1">
    <source>
        <dbReference type="EMBL" id="AMU92666.1"/>
    </source>
</evidence>
<evidence type="ECO:0008006" key="3">
    <source>
        <dbReference type="Google" id="ProtNLM"/>
    </source>
</evidence>
<name>A0AAC9FHK4_SPHMC</name>
<dbReference type="PANTHER" id="PTHR48228:SF5">
    <property type="entry name" value="ALPHA-METHYLACYL-COA RACEMASE"/>
    <property type="match status" value="1"/>
</dbReference>
<dbReference type="GO" id="GO:0003824">
    <property type="term" value="F:catalytic activity"/>
    <property type="evidence" value="ECO:0007669"/>
    <property type="project" value="InterPro"/>
</dbReference>
<protein>
    <recommendedName>
        <fullName evidence="3">CoA transferase</fullName>
    </recommendedName>
</protein>
<dbReference type="KEGG" id="smaz:LH19_26890"/>
<reference evidence="1 2" key="2">
    <citation type="journal article" date="2016" name="Genome Announc.">
        <title>Complete Genome Sequence of Sphingopyxis macrogoltabida Strain 203N (NBRC 111659), a Polyethylene Glycol Degrader.</title>
        <authorList>
            <person name="Ohtsubo Y."/>
            <person name="Nonoyama S."/>
            <person name="Nagata Y."/>
            <person name="Numata M."/>
            <person name="Tsuchikane K."/>
            <person name="Hosoyama A."/>
            <person name="Yamazoe A."/>
            <person name="Tsuda M."/>
            <person name="Fujita N."/>
            <person name="Kawai F."/>
        </authorList>
    </citation>
    <scope>NUCLEOTIDE SEQUENCE [LARGE SCALE GENOMIC DNA]</scope>
    <source>
        <strain evidence="1 2">203N</strain>
    </source>
</reference>
<sequence length="770" mass="81983">MALAKTNAERVQMGEGILSGVRVVEIDGGQALSVAGLLLAEAGAEVIKVEADRGARGAASFAVWNRSKKSVHLDIGTAGGRASLDRLLRAADVLMTDWPADRQNRARLDEASLADLYPHLIHTAIGGWPANHRLANRPVDDTIVLAESGLMDEQRGVRDGPIYLRFPLGSWGAAYLAAIGVVSRLIQAGRGGGAGPVSTSLVQGALLPTAMLWRRAEFASSALVDSMNKEMRSPQFECGDGVWIHVKAPPDDAPLMRAALAGLGPNRIAELNRGWPSNHTCINWGANAHIFKTRPSAEWLADLWGADVPVQADVPMGAIYRDEQALANGYVVDVEDPELGKTRQPGVPCTVDPPMRVRSAAPGLGTTPITVWDDAPTPDRKWVDDSLPLAGVRIADFGSFVAGPLAPMILGDLGADVIKIEGTGGDVMRRVEGAFLGAHRGKRSLALDLKSPAAAKVVERLVRWADIVHHNIRMPAAWRIGLANDQVMAISPDVIFCHVSSYGPVGPRKDWPGYDQLFQAQSGWEYEGAGEGNPPMWHRFGMMDHQAGLASALSMLLALYHRDRTGQRQAAAGSLLGASVMTVSEMVMLDDGALSPVPRLDSRQMGVDPGRRLYAVKDGWVALVAEQDGALSRLCDLAGADHVAGLEESLADVDMESVIAMAAAAGGCAVVAHRDHCNAFFDDPDNRRLGLVQIYRHARLGRLELPGAFLHFGPRPAIGDLPPPDVGEHSRPVMSEIGVTAEEAEELIAAGAVHDGGHGAGAMVFRSTAV</sequence>
<organism evidence="1 2">
    <name type="scientific">Sphingopyxis macrogoltabida</name>
    <name type="common">Sphingomonas macrogoltabidus</name>
    <dbReference type="NCBI Taxonomy" id="33050"/>
    <lineage>
        <taxon>Bacteria</taxon>
        <taxon>Pseudomonadati</taxon>
        <taxon>Pseudomonadota</taxon>
        <taxon>Alphaproteobacteria</taxon>
        <taxon>Sphingomonadales</taxon>
        <taxon>Sphingomonadaceae</taxon>
        <taxon>Sphingopyxis</taxon>
    </lineage>
</organism>